<dbReference type="AlphaFoldDB" id="A0A517LBK6"/>
<evidence type="ECO:0008006" key="5">
    <source>
        <dbReference type="Google" id="ProtNLM"/>
    </source>
</evidence>
<organism evidence="3 4">
    <name type="scientific">Venturia effusa</name>
    <dbReference type="NCBI Taxonomy" id="50376"/>
    <lineage>
        <taxon>Eukaryota</taxon>
        <taxon>Fungi</taxon>
        <taxon>Dikarya</taxon>
        <taxon>Ascomycota</taxon>
        <taxon>Pezizomycotina</taxon>
        <taxon>Dothideomycetes</taxon>
        <taxon>Pleosporomycetidae</taxon>
        <taxon>Venturiales</taxon>
        <taxon>Venturiaceae</taxon>
        <taxon>Venturia</taxon>
    </lineage>
</organism>
<feature type="region of interest" description="Disordered" evidence="1">
    <location>
        <begin position="131"/>
        <end position="151"/>
    </location>
</feature>
<accession>A0A517LBK6</accession>
<gene>
    <name evidence="3" type="ORF">FKW77_009072</name>
</gene>
<dbReference type="EMBL" id="CP042192">
    <property type="protein sequence ID" value="QDS73008.1"/>
    <property type="molecule type" value="Genomic_DNA"/>
</dbReference>
<evidence type="ECO:0000256" key="1">
    <source>
        <dbReference type="SAM" id="MobiDB-lite"/>
    </source>
</evidence>
<protein>
    <recommendedName>
        <fullName evidence="5">Extracellular membrane protein CFEM domain-containing protein</fullName>
    </recommendedName>
</protein>
<dbReference type="Proteomes" id="UP000316270">
    <property type="component" value="Chromosome 8"/>
</dbReference>
<keyword evidence="2" id="KW-0732">Signal</keyword>
<dbReference type="STRING" id="50376.A0A517LBK6"/>
<proteinExistence type="predicted"/>
<name>A0A517LBK6_9PEZI</name>
<feature type="signal peptide" evidence="2">
    <location>
        <begin position="1"/>
        <end position="16"/>
    </location>
</feature>
<dbReference type="OrthoDB" id="3938518at2759"/>
<evidence type="ECO:0000313" key="4">
    <source>
        <dbReference type="Proteomes" id="UP000316270"/>
    </source>
</evidence>
<sequence>MRSTLLLSLLAGMVYAQAGQDQDRNSILERQRKDHCLQQCGEQDVDCKAICDKAPHPKPIHMDLMTDCVKHCDVLKGDGSEGNIKSYNTCHDSCIGGYMNLGNSQAAPTTKTWVDLVTPASHVGKAAIETAPASASKNSGHGHSDVKAAASAARNGSTIASMTSAVSAAKSSAKASASASGKSKLVSASNEKQTVSGASRQLVATIGSLTGAFAVAMLLL</sequence>
<evidence type="ECO:0000256" key="2">
    <source>
        <dbReference type="SAM" id="SignalP"/>
    </source>
</evidence>
<evidence type="ECO:0000313" key="3">
    <source>
        <dbReference type="EMBL" id="QDS73008.1"/>
    </source>
</evidence>
<keyword evidence="4" id="KW-1185">Reference proteome</keyword>
<reference evidence="3 4" key="1">
    <citation type="submission" date="2019-07" db="EMBL/GenBank/DDBJ databases">
        <title>Finished genome of Venturia effusa.</title>
        <authorList>
            <person name="Young C.A."/>
            <person name="Cox M.P."/>
            <person name="Ganley A.R.D."/>
            <person name="David W.J."/>
        </authorList>
    </citation>
    <scope>NUCLEOTIDE SEQUENCE [LARGE SCALE GENOMIC DNA]</scope>
    <source>
        <strain evidence="4">albino</strain>
    </source>
</reference>
<feature type="chain" id="PRO_5022228832" description="Extracellular membrane protein CFEM domain-containing protein" evidence="2">
    <location>
        <begin position="17"/>
        <end position="220"/>
    </location>
</feature>